<feature type="non-terminal residue" evidence="5">
    <location>
        <position position="1"/>
    </location>
</feature>
<dbReference type="GO" id="GO:0005635">
    <property type="term" value="C:nuclear envelope"/>
    <property type="evidence" value="ECO:0007669"/>
    <property type="project" value="TreeGrafter"/>
</dbReference>
<dbReference type="EMBL" id="LSRQ01000132">
    <property type="protein sequence ID" value="OAY85071.1"/>
    <property type="molecule type" value="Genomic_DNA"/>
</dbReference>
<dbReference type="AlphaFoldDB" id="A0A199W755"/>
<proteinExistence type="predicted"/>
<feature type="domain" description="Exportin-2 central" evidence="4">
    <location>
        <begin position="127"/>
        <end position="209"/>
    </location>
</feature>
<sequence length="262" mass="30637">AQVIECIRTIINVDYPEQWPVFNKTIRIANPSTEVADLIKNICKIFWSSVYVEIPKQLCDPNIFNSWMVLFLTILGRTIHMEGQPSDPDDKKLQGWWKVKKWTIIIFTTLLKRILNNSIYRLLHPRLDIIIFEIIFPLMCFNDNDGKLWKEDPHEYVRKRYDSLQDLYSPRSAAVDLLLVLLTKCEKCCFQKFIHFIGETFRRYNEAPIDAKPYSLKCGALHAIGVLSSILKQMEPYKSQLECMLLTHVIPDFMSSVAHLRA</sequence>
<keyword evidence="3" id="KW-0653">Protein transport</keyword>
<dbReference type="GO" id="GO:0006606">
    <property type="term" value="P:protein import into nucleus"/>
    <property type="evidence" value="ECO:0007669"/>
    <property type="project" value="TreeGrafter"/>
</dbReference>
<organism evidence="5 6">
    <name type="scientific">Ananas comosus</name>
    <name type="common">Pineapple</name>
    <name type="synonym">Ananas ananas</name>
    <dbReference type="NCBI Taxonomy" id="4615"/>
    <lineage>
        <taxon>Eukaryota</taxon>
        <taxon>Viridiplantae</taxon>
        <taxon>Streptophyta</taxon>
        <taxon>Embryophyta</taxon>
        <taxon>Tracheophyta</taxon>
        <taxon>Spermatophyta</taxon>
        <taxon>Magnoliopsida</taxon>
        <taxon>Liliopsida</taxon>
        <taxon>Poales</taxon>
        <taxon>Bromeliaceae</taxon>
        <taxon>Bromelioideae</taxon>
        <taxon>Ananas</taxon>
    </lineage>
</organism>
<dbReference type="PANTHER" id="PTHR10997:SF18">
    <property type="entry name" value="D-IMPORTIN 7_RANBP7"/>
    <property type="match status" value="1"/>
</dbReference>
<accession>A0A199W755</accession>
<evidence type="ECO:0000259" key="4">
    <source>
        <dbReference type="Pfam" id="PF08506"/>
    </source>
</evidence>
<name>A0A199W755_ANACO</name>
<comment type="subcellular location">
    <subcellularLocation>
        <location evidence="1">Cytoplasm</location>
    </subcellularLocation>
</comment>
<evidence type="ECO:0000256" key="2">
    <source>
        <dbReference type="ARBA" id="ARBA00022490"/>
    </source>
</evidence>
<dbReference type="GO" id="GO:0005829">
    <property type="term" value="C:cytosol"/>
    <property type="evidence" value="ECO:0007669"/>
    <property type="project" value="TreeGrafter"/>
</dbReference>
<evidence type="ECO:0000256" key="3">
    <source>
        <dbReference type="ARBA" id="ARBA00022927"/>
    </source>
</evidence>
<gene>
    <name evidence="5" type="ORF">ACMD2_22022</name>
</gene>
<comment type="caution">
    <text evidence="5">The sequence shown here is derived from an EMBL/GenBank/DDBJ whole genome shotgun (WGS) entry which is preliminary data.</text>
</comment>
<dbReference type="PANTHER" id="PTHR10997">
    <property type="entry name" value="IMPORTIN-7, 8, 11"/>
    <property type="match status" value="1"/>
</dbReference>
<dbReference type="InterPro" id="IPR013713">
    <property type="entry name" value="XPO2_central"/>
</dbReference>
<dbReference type="InterPro" id="IPR011989">
    <property type="entry name" value="ARM-like"/>
</dbReference>
<dbReference type="SUPFAM" id="SSF48371">
    <property type="entry name" value="ARM repeat"/>
    <property type="match status" value="1"/>
</dbReference>
<dbReference type="InterPro" id="IPR016024">
    <property type="entry name" value="ARM-type_fold"/>
</dbReference>
<feature type="non-terminal residue" evidence="5">
    <location>
        <position position="262"/>
    </location>
</feature>
<keyword evidence="3" id="KW-0813">Transport</keyword>
<dbReference type="Gene3D" id="1.25.10.10">
    <property type="entry name" value="Leucine-rich Repeat Variant"/>
    <property type="match status" value="2"/>
</dbReference>
<evidence type="ECO:0000256" key="1">
    <source>
        <dbReference type="ARBA" id="ARBA00004496"/>
    </source>
</evidence>
<reference evidence="5 6" key="1">
    <citation type="journal article" date="2016" name="DNA Res.">
        <title>The draft genome of MD-2 pineapple using hybrid error correction of long reads.</title>
        <authorList>
            <person name="Redwan R.M."/>
            <person name="Saidin A."/>
            <person name="Kumar S.V."/>
        </authorList>
    </citation>
    <scope>NUCLEOTIDE SEQUENCE [LARGE SCALE GENOMIC DNA]</scope>
    <source>
        <strain evidence="6">cv. MD2</strain>
        <tissue evidence="5">Leaf</tissue>
    </source>
</reference>
<keyword evidence="2" id="KW-0963">Cytoplasm</keyword>
<dbReference type="Proteomes" id="UP000092600">
    <property type="component" value="Unassembled WGS sequence"/>
</dbReference>
<dbReference type="Pfam" id="PF08506">
    <property type="entry name" value="Cse1"/>
    <property type="match status" value="1"/>
</dbReference>
<dbReference type="STRING" id="4615.A0A199W755"/>
<evidence type="ECO:0000313" key="6">
    <source>
        <dbReference type="Proteomes" id="UP000092600"/>
    </source>
</evidence>
<protein>
    <submittedName>
        <fullName evidence="5">Importin beta-like SAD2</fullName>
    </submittedName>
</protein>
<evidence type="ECO:0000313" key="5">
    <source>
        <dbReference type="EMBL" id="OAY85071.1"/>
    </source>
</evidence>